<dbReference type="RefSeq" id="WP_171469954.1">
    <property type="nucleotide sequence ID" value="NZ_CP053452.2"/>
</dbReference>
<evidence type="ECO:0000256" key="3">
    <source>
        <dbReference type="ARBA" id="ARBA00023004"/>
    </source>
</evidence>
<dbReference type="AlphaFoldDB" id="A0A6M5YKN0"/>
<dbReference type="InterPro" id="IPR036909">
    <property type="entry name" value="Cyt_c-like_dom_sf"/>
</dbReference>
<dbReference type="Pfam" id="PF00034">
    <property type="entry name" value="Cytochrom_C"/>
    <property type="match status" value="1"/>
</dbReference>
<evidence type="ECO:0000313" key="7">
    <source>
        <dbReference type="EMBL" id="QJW93833.1"/>
    </source>
</evidence>
<dbReference type="GO" id="GO:0046872">
    <property type="term" value="F:metal ion binding"/>
    <property type="evidence" value="ECO:0007669"/>
    <property type="project" value="UniProtKB-KW"/>
</dbReference>
<dbReference type="PROSITE" id="PS51007">
    <property type="entry name" value="CYTC"/>
    <property type="match status" value="1"/>
</dbReference>
<keyword evidence="8" id="KW-1185">Reference proteome</keyword>
<keyword evidence="1 4" id="KW-0349">Heme</keyword>
<feature type="domain" description="Cytochrome c" evidence="6">
    <location>
        <begin position="735"/>
        <end position="873"/>
    </location>
</feature>
<dbReference type="GO" id="GO:0020037">
    <property type="term" value="F:heme binding"/>
    <property type="evidence" value="ECO:0007669"/>
    <property type="project" value="InterPro"/>
</dbReference>
<gene>
    <name evidence="7" type="ORF">FTUN_1344</name>
</gene>
<keyword evidence="3 4" id="KW-0408">Iron</keyword>
<sequence>MQPNRFSLPLALAAVLVALAPSAAPAQPPAKKKAIEPPATDPATMKVAKGFRVELLFSVPKDEMGSWVCMCVDPKGRLIVSDQYGALYRVQPGQTPGETRVKKIIAQVGSAQGLVWAFDALYAVVNAPGKSGLYRVTSSKNNDELDTVETLRLFQDGGGEHGPHAVLRHPDGKRLTVVCGNQTKLVKYDTTRVPPVWGEDHLLPRLPDGNGFMKGVLGPGGAIYNVSPDGRTWELFSVGFRNEYDATYHKNGDLFTYDADMEWDFNTPWYRPTRVCLVPSGSEFGWRNGAGKYPAYYPDTLPPVHNVGPGSPTGVCFGYGAKFPQKYQDAFFMCDWSYGKLYAAHLRPSGSAYTAELEEFVTGTPLPLTDVVINPVDGALYFTIGGRKTKSGLYRVTYTGTDSTEPAGPINWAEFDNLTLKQQLTLYGEKLTLRLLKERKAEANRQQRLHIEKYHRRLPEEVTEIMPSIWDGLGSADRYIQFAARAALEQQDPKVWAKKALAEKEPQKAILSLLALIRVSAPCPEHTTDKKVHGAPALRGQILTALSKIDFAPLTEQQKLDLIRVYHVLFNRFGPPTSAERTAWLKTFSPVFPSGLRYIDGELLQVFVYLQDDTAASKGVKLLKDAPTQEEQLEYARALRVLRSGWTPDLRKEYFTWFLKAANYKGGSSFGNFLKLIKTDAIATLTPAEAAALKAVISADPATAKLPAEPPRPFVKAYKLADLTEALDTGLKSGRDFDRGRKLFAAGKCFACHRFDNEGGSNGPDLTGVAGRFSPRDLLESIIDPSKEISDQYAAVEIRTTDERVVVGRIVNLNNDDVMVNTDMLDPGSTARVNRKLIESMRPSKVSMMPTGLLDTFKEDEVLDLLAYIISRGDRKSALFRK</sequence>
<keyword evidence="2 4" id="KW-0479">Metal-binding</keyword>
<dbReference type="InterPro" id="IPR013427">
    <property type="entry name" value="Haem-bd_dom_put"/>
</dbReference>
<dbReference type="GO" id="GO:0016787">
    <property type="term" value="F:hydrolase activity"/>
    <property type="evidence" value="ECO:0007669"/>
    <property type="project" value="UniProtKB-KW"/>
</dbReference>
<dbReference type="SUPFAM" id="SSF46626">
    <property type="entry name" value="Cytochrome c"/>
    <property type="match status" value="1"/>
</dbReference>
<dbReference type="GO" id="GO:0009055">
    <property type="term" value="F:electron transfer activity"/>
    <property type="evidence" value="ECO:0007669"/>
    <property type="project" value="InterPro"/>
</dbReference>
<protein>
    <submittedName>
        <fullName evidence="7">Beta-propeller-type glycoside hydrolase</fullName>
    </submittedName>
</protein>
<dbReference type="Proteomes" id="UP000503447">
    <property type="component" value="Chromosome"/>
</dbReference>
<dbReference type="InterPro" id="IPR009056">
    <property type="entry name" value="Cyt_c-like_dom"/>
</dbReference>
<proteinExistence type="predicted"/>
<keyword evidence="7" id="KW-0378">Hydrolase</keyword>
<keyword evidence="5" id="KW-0732">Signal</keyword>
<dbReference type="KEGG" id="ftj:FTUN_1344"/>
<evidence type="ECO:0000256" key="2">
    <source>
        <dbReference type="ARBA" id="ARBA00022723"/>
    </source>
</evidence>
<evidence type="ECO:0000256" key="5">
    <source>
        <dbReference type="SAM" id="SignalP"/>
    </source>
</evidence>
<accession>A0A6M5YKN0</accession>
<evidence type="ECO:0000256" key="4">
    <source>
        <dbReference type="PROSITE-ProRule" id="PRU00433"/>
    </source>
</evidence>
<reference evidence="8" key="1">
    <citation type="submission" date="2020-05" db="EMBL/GenBank/DDBJ databases">
        <title>Frigoriglobus tundricola gen. nov., sp. nov., a psychrotolerant cellulolytic planctomycete of the family Gemmataceae with two divergent copies of 16S rRNA gene.</title>
        <authorList>
            <person name="Kulichevskaya I.S."/>
            <person name="Ivanova A.A."/>
            <person name="Naumoff D.G."/>
            <person name="Beletsky A.V."/>
            <person name="Rijpstra W.I.C."/>
            <person name="Sinninghe Damste J.S."/>
            <person name="Mardanov A.V."/>
            <person name="Ravin N.V."/>
            <person name="Dedysh S.N."/>
        </authorList>
    </citation>
    <scope>NUCLEOTIDE SEQUENCE [LARGE SCALE GENOMIC DNA]</scope>
    <source>
        <strain evidence="8">PL17</strain>
    </source>
</reference>
<dbReference type="Gene3D" id="1.10.760.10">
    <property type="entry name" value="Cytochrome c-like domain"/>
    <property type="match status" value="1"/>
</dbReference>
<feature type="signal peptide" evidence="5">
    <location>
        <begin position="1"/>
        <end position="26"/>
    </location>
</feature>
<dbReference type="InterPro" id="IPR011042">
    <property type="entry name" value="6-blade_b-propeller_TolB-like"/>
</dbReference>
<dbReference type="InterPro" id="IPR011041">
    <property type="entry name" value="Quinoprot_gluc/sorb_DH_b-prop"/>
</dbReference>
<dbReference type="PANTHER" id="PTHR33546">
    <property type="entry name" value="LARGE, MULTIFUNCTIONAL SECRETED PROTEIN-RELATED"/>
    <property type="match status" value="1"/>
</dbReference>
<dbReference type="EMBL" id="CP053452">
    <property type="protein sequence ID" value="QJW93833.1"/>
    <property type="molecule type" value="Genomic_DNA"/>
</dbReference>
<evidence type="ECO:0000256" key="1">
    <source>
        <dbReference type="ARBA" id="ARBA00022617"/>
    </source>
</evidence>
<evidence type="ECO:0000259" key="6">
    <source>
        <dbReference type="PROSITE" id="PS51007"/>
    </source>
</evidence>
<evidence type="ECO:0000313" key="8">
    <source>
        <dbReference type="Proteomes" id="UP000503447"/>
    </source>
</evidence>
<organism evidence="7 8">
    <name type="scientific">Frigoriglobus tundricola</name>
    <dbReference type="NCBI Taxonomy" id="2774151"/>
    <lineage>
        <taxon>Bacteria</taxon>
        <taxon>Pseudomonadati</taxon>
        <taxon>Planctomycetota</taxon>
        <taxon>Planctomycetia</taxon>
        <taxon>Gemmatales</taxon>
        <taxon>Gemmataceae</taxon>
        <taxon>Frigoriglobus</taxon>
    </lineage>
</organism>
<feature type="chain" id="PRO_5026966523" evidence="5">
    <location>
        <begin position="27"/>
        <end position="882"/>
    </location>
</feature>
<dbReference type="Gene3D" id="2.120.10.30">
    <property type="entry name" value="TolB, C-terminal domain"/>
    <property type="match status" value="1"/>
</dbReference>
<dbReference type="SUPFAM" id="SSF50952">
    <property type="entry name" value="Soluble quinoprotein glucose dehydrogenase"/>
    <property type="match status" value="1"/>
</dbReference>
<dbReference type="NCBIfam" id="TIGR02603">
    <property type="entry name" value="CxxCH_TIGR02603"/>
    <property type="match status" value="1"/>
</dbReference>
<name>A0A6M5YKN0_9BACT</name>
<dbReference type="PANTHER" id="PTHR33546:SF1">
    <property type="entry name" value="LARGE, MULTIFUNCTIONAL SECRETED PROTEIN"/>
    <property type="match status" value="1"/>
</dbReference>